<dbReference type="Gene3D" id="2.20.25.590">
    <property type="match status" value="1"/>
</dbReference>
<comment type="subcellular location">
    <subcellularLocation>
        <location evidence="1">Secreted</location>
    </subcellularLocation>
</comment>
<comment type="caution">
    <text evidence="5">The sequence shown here is derived from an EMBL/GenBank/DDBJ whole genome shotgun (WGS) entry which is preliminary data.</text>
</comment>
<gene>
    <name evidence="5" type="primary">Msmb_1</name>
    <name evidence="5" type="ORF">PIACAY_R11679</name>
</gene>
<evidence type="ECO:0000256" key="4">
    <source>
        <dbReference type="ARBA" id="ARBA00023157"/>
    </source>
</evidence>
<evidence type="ECO:0000313" key="6">
    <source>
        <dbReference type="Proteomes" id="UP000653271"/>
    </source>
</evidence>
<organism evidence="5 6">
    <name type="scientific">Piaya cayana</name>
    <name type="common">Common squirrel cuckoo</name>
    <dbReference type="NCBI Taxonomy" id="33601"/>
    <lineage>
        <taxon>Eukaryota</taxon>
        <taxon>Metazoa</taxon>
        <taxon>Chordata</taxon>
        <taxon>Craniata</taxon>
        <taxon>Vertebrata</taxon>
        <taxon>Euteleostomi</taxon>
        <taxon>Archelosauria</taxon>
        <taxon>Archosauria</taxon>
        <taxon>Dinosauria</taxon>
        <taxon>Saurischia</taxon>
        <taxon>Theropoda</taxon>
        <taxon>Coelurosauria</taxon>
        <taxon>Aves</taxon>
        <taxon>Neognathae</taxon>
        <taxon>Neoaves</taxon>
        <taxon>Otidimorphae</taxon>
        <taxon>Cuculiformes</taxon>
        <taxon>Coccyzidae</taxon>
        <taxon>Piaya</taxon>
    </lineage>
</organism>
<evidence type="ECO:0000256" key="1">
    <source>
        <dbReference type="ARBA" id="ARBA00004613"/>
    </source>
</evidence>
<protein>
    <submittedName>
        <fullName evidence="5">MSMB protein</fullName>
    </submittedName>
</protein>
<comment type="similarity">
    <text evidence="2">Belongs to the beta-microseminoprotein family.</text>
</comment>
<keyword evidence="6" id="KW-1185">Reference proteome</keyword>
<feature type="non-terminal residue" evidence="5">
    <location>
        <position position="1"/>
    </location>
</feature>
<evidence type="ECO:0000256" key="3">
    <source>
        <dbReference type="ARBA" id="ARBA00022525"/>
    </source>
</evidence>
<dbReference type="OrthoDB" id="6076852at2759"/>
<feature type="non-terminal residue" evidence="5">
    <location>
        <position position="77"/>
    </location>
</feature>
<dbReference type="EMBL" id="WAAB01003470">
    <property type="protein sequence ID" value="NWH70974.1"/>
    <property type="molecule type" value="Genomic_DNA"/>
</dbReference>
<keyword evidence="4" id="KW-1015">Disulfide bond</keyword>
<keyword evidence="3" id="KW-0964">Secreted</keyword>
<dbReference type="GO" id="GO:0005576">
    <property type="term" value="C:extracellular region"/>
    <property type="evidence" value="ECO:0007669"/>
    <property type="project" value="UniProtKB-SubCell"/>
</dbReference>
<dbReference type="InterPro" id="IPR008735">
    <property type="entry name" value="PSP94"/>
</dbReference>
<dbReference type="PANTHER" id="PTHR10500">
    <property type="entry name" value="BETA-MICROSEMINOPROTEIN"/>
    <property type="match status" value="1"/>
</dbReference>
<evidence type="ECO:0000256" key="2">
    <source>
        <dbReference type="ARBA" id="ARBA00010352"/>
    </source>
</evidence>
<accession>A0A850WM84</accession>
<dbReference type="Pfam" id="PF05825">
    <property type="entry name" value="PSP94"/>
    <property type="match status" value="1"/>
</dbReference>
<name>A0A850WM84_PIACA</name>
<dbReference type="Proteomes" id="UP000653271">
    <property type="component" value="Unassembled WGS sequence"/>
</dbReference>
<dbReference type="AlphaFoldDB" id="A0A850WM84"/>
<dbReference type="PANTHER" id="PTHR10500:SF7">
    <property type="entry name" value="BETA-MICROSEMINOPROTEIN"/>
    <property type="match status" value="1"/>
</dbReference>
<reference evidence="5" key="1">
    <citation type="submission" date="2019-09" db="EMBL/GenBank/DDBJ databases">
        <title>Bird 10,000 Genomes (B10K) Project - Family phase.</title>
        <authorList>
            <person name="Zhang G."/>
        </authorList>
    </citation>
    <scope>NUCLEOTIDE SEQUENCE</scope>
    <source>
        <strain evidence="5">B10K-DU-008-47</strain>
        <tissue evidence="5">Mixed tissue sample</tissue>
    </source>
</reference>
<dbReference type="Gene3D" id="2.10.70.10">
    <property type="entry name" value="Complement Module, domain 1"/>
    <property type="match status" value="1"/>
</dbReference>
<sequence>CHDSKGELHEFGSRWKTEDCYDCSCSREGISCCNSFATPTDYDKEKCVSVFNKETCTYKVVEKDDDSKECPVYGWVA</sequence>
<evidence type="ECO:0000313" key="5">
    <source>
        <dbReference type="EMBL" id="NWH70974.1"/>
    </source>
</evidence>
<proteinExistence type="inferred from homology"/>